<dbReference type="Gene3D" id="1.10.510.10">
    <property type="entry name" value="Transferase(Phosphotransferase) domain 1"/>
    <property type="match status" value="1"/>
</dbReference>
<evidence type="ECO:0000256" key="1">
    <source>
        <dbReference type="ARBA" id="ARBA00012513"/>
    </source>
</evidence>
<evidence type="ECO:0000256" key="6">
    <source>
        <dbReference type="ARBA" id="ARBA00022840"/>
    </source>
</evidence>
<keyword evidence="5" id="KW-0418">Kinase</keyword>
<keyword evidence="3" id="KW-0808">Transferase</keyword>
<evidence type="ECO:0000256" key="7">
    <source>
        <dbReference type="ARBA" id="ARBA00047899"/>
    </source>
</evidence>
<organism evidence="12 13">
    <name type="scientific">Halteria grandinella</name>
    <dbReference type="NCBI Taxonomy" id="5974"/>
    <lineage>
        <taxon>Eukaryota</taxon>
        <taxon>Sar</taxon>
        <taxon>Alveolata</taxon>
        <taxon>Ciliophora</taxon>
        <taxon>Intramacronucleata</taxon>
        <taxon>Spirotrichea</taxon>
        <taxon>Stichotrichia</taxon>
        <taxon>Sporadotrichida</taxon>
        <taxon>Halteriidae</taxon>
        <taxon>Halteria</taxon>
    </lineage>
</organism>
<evidence type="ECO:0000256" key="3">
    <source>
        <dbReference type="ARBA" id="ARBA00022679"/>
    </source>
</evidence>
<comment type="catalytic activity">
    <reaction evidence="8">
        <text>L-seryl-[protein] + ATP = O-phospho-L-seryl-[protein] + ADP + H(+)</text>
        <dbReference type="Rhea" id="RHEA:17989"/>
        <dbReference type="Rhea" id="RHEA-COMP:9863"/>
        <dbReference type="Rhea" id="RHEA-COMP:11604"/>
        <dbReference type="ChEBI" id="CHEBI:15378"/>
        <dbReference type="ChEBI" id="CHEBI:29999"/>
        <dbReference type="ChEBI" id="CHEBI:30616"/>
        <dbReference type="ChEBI" id="CHEBI:83421"/>
        <dbReference type="ChEBI" id="CHEBI:456216"/>
        <dbReference type="EC" id="2.7.11.1"/>
    </reaction>
</comment>
<evidence type="ECO:0000256" key="4">
    <source>
        <dbReference type="ARBA" id="ARBA00022741"/>
    </source>
</evidence>
<dbReference type="Proteomes" id="UP000785679">
    <property type="component" value="Unassembled WGS sequence"/>
</dbReference>
<dbReference type="GO" id="GO:0004674">
    <property type="term" value="F:protein serine/threonine kinase activity"/>
    <property type="evidence" value="ECO:0007669"/>
    <property type="project" value="UniProtKB-KW"/>
</dbReference>
<dbReference type="InterPro" id="IPR000719">
    <property type="entry name" value="Prot_kinase_dom"/>
</dbReference>
<proteinExistence type="predicted"/>
<sequence length="567" mass="64763">MHLQAEGAAYVSQRSRKVLDGKYEIGRTIGNGRFAKVKKAVDIATGREVAVKILQFGMVGCGEEQEEIEARREMLECFYQEITILSFCNHPNVVKLLDASFNGTLTHEMAGGEGYCELEQSFQQRMRIPSVEQSALTHQFLEDSSLDKNVIPSQIFVNTLGATAGVRIQPGADNAKESVLLKRKTGICYCVLKLASHGELFRMVETCERFSESLTRTLFVQLIDGLEYLHSMGVMHRDIKPENLLISSKGKLVIGDFGYARETLPYMLQKGMNRFVIDRPAVVGSFEYNAPELFDGEGEAKHQSSPWSQGDEEFYDGAKADIFSAGVTLFLMLTKSPPFRGAHMKDPYFRRLTAQDKKAFWKIFSGLGLSELSKDLFEKMIERDPSMRYNICDIKAHPWFQGETLEEEILIQELTLKYEEVQADIDSSEACAEEKDESQSSKSDEDQEGQIDQEQFRVRLQILDELEKLRHKLIERVDEITVRLRSQRNHRLRTSDNALHSRGNSSSDEAFFQMPVPKSEENKRNTEERPSSAEDGDEGRQQEEQMRERRISMSQLDHQTEDDRQQE</sequence>
<dbReference type="PROSITE" id="PS00107">
    <property type="entry name" value="PROTEIN_KINASE_ATP"/>
    <property type="match status" value="1"/>
</dbReference>
<evidence type="ECO:0000256" key="8">
    <source>
        <dbReference type="ARBA" id="ARBA00048679"/>
    </source>
</evidence>
<dbReference type="PROSITE" id="PS50011">
    <property type="entry name" value="PROTEIN_KINASE_DOM"/>
    <property type="match status" value="1"/>
</dbReference>
<evidence type="ECO:0000259" key="11">
    <source>
        <dbReference type="PROSITE" id="PS50011"/>
    </source>
</evidence>
<feature type="domain" description="Protein kinase" evidence="11">
    <location>
        <begin position="23"/>
        <end position="400"/>
    </location>
</feature>
<dbReference type="InterPro" id="IPR017441">
    <property type="entry name" value="Protein_kinase_ATP_BS"/>
</dbReference>
<evidence type="ECO:0000256" key="2">
    <source>
        <dbReference type="ARBA" id="ARBA00022527"/>
    </source>
</evidence>
<dbReference type="GO" id="GO:0007165">
    <property type="term" value="P:signal transduction"/>
    <property type="evidence" value="ECO:0007669"/>
    <property type="project" value="TreeGrafter"/>
</dbReference>
<keyword evidence="4 9" id="KW-0547">Nucleotide-binding</keyword>
<keyword evidence="13" id="KW-1185">Reference proteome</keyword>
<comment type="caution">
    <text evidence="12">The sequence shown here is derived from an EMBL/GenBank/DDBJ whole genome shotgun (WGS) entry which is preliminary data.</text>
</comment>
<feature type="region of interest" description="Disordered" evidence="10">
    <location>
        <begin position="493"/>
        <end position="567"/>
    </location>
</feature>
<dbReference type="AlphaFoldDB" id="A0A8J8NW94"/>
<accession>A0A8J8NW94</accession>
<dbReference type="InterPro" id="IPR008271">
    <property type="entry name" value="Ser/Thr_kinase_AS"/>
</dbReference>
<feature type="compositionally biased region" description="Basic and acidic residues" evidence="10">
    <location>
        <begin position="558"/>
        <end position="567"/>
    </location>
</feature>
<dbReference type="Gene3D" id="3.30.200.20">
    <property type="entry name" value="Phosphorylase Kinase, domain 1"/>
    <property type="match status" value="1"/>
</dbReference>
<protein>
    <recommendedName>
        <fullName evidence="1">non-specific serine/threonine protein kinase</fullName>
        <ecNumber evidence="1">2.7.11.1</ecNumber>
    </recommendedName>
</protein>
<dbReference type="PROSITE" id="PS00108">
    <property type="entry name" value="PROTEIN_KINASE_ST"/>
    <property type="match status" value="1"/>
</dbReference>
<keyword evidence="2" id="KW-0723">Serine/threonine-protein kinase</keyword>
<name>A0A8J8NW94_HALGN</name>
<dbReference type="SMART" id="SM00220">
    <property type="entry name" value="S_TKc"/>
    <property type="match status" value="1"/>
</dbReference>
<evidence type="ECO:0000256" key="10">
    <source>
        <dbReference type="SAM" id="MobiDB-lite"/>
    </source>
</evidence>
<dbReference type="OrthoDB" id="294692at2759"/>
<feature type="region of interest" description="Disordered" evidence="10">
    <location>
        <begin position="427"/>
        <end position="453"/>
    </location>
</feature>
<evidence type="ECO:0000256" key="5">
    <source>
        <dbReference type="ARBA" id="ARBA00022777"/>
    </source>
</evidence>
<evidence type="ECO:0000313" key="12">
    <source>
        <dbReference type="EMBL" id="TNV81540.1"/>
    </source>
</evidence>
<dbReference type="EC" id="2.7.11.1" evidence="1"/>
<feature type="compositionally biased region" description="Polar residues" evidence="10">
    <location>
        <begin position="495"/>
        <end position="508"/>
    </location>
</feature>
<dbReference type="Pfam" id="PF00069">
    <property type="entry name" value="Pkinase"/>
    <property type="match status" value="2"/>
</dbReference>
<reference evidence="12" key="1">
    <citation type="submission" date="2019-06" db="EMBL/GenBank/DDBJ databases">
        <authorList>
            <person name="Zheng W."/>
        </authorList>
    </citation>
    <scope>NUCLEOTIDE SEQUENCE</scope>
    <source>
        <strain evidence="12">QDHG01</strain>
    </source>
</reference>
<dbReference type="InterPro" id="IPR011009">
    <property type="entry name" value="Kinase-like_dom_sf"/>
</dbReference>
<dbReference type="GO" id="GO:0005524">
    <property type="term" value="F:ATP binding"/>
    <property type="evidence" value="ECO:0007669"/>
    <property type="project" value="UniProtKB-UniRule"/>
</dbReference>
<comment type="catalytic activity">
    <reaction evidence="7">
        <text>L-threonyl-[protein] + ATP = O-phospho-L-threonyl-[protein] + ADP + H(+)</text>
        <dbReference type="Rhea" id="RHEA:46608"/>
        <dbReference type="Rhea" id="RHEA-COMP:11060"/>
        <dbReference type="Rhea" id="RHEA-COMP:11605"/>
        <dbReference type="ChEBI" id="CHEBI:15378"/>
        <dbReference type="ChEBI" id="CHEBI:30013"/>
        <dbReference type="ChEBI" id="CHEBI:30616"/>
        <dbReference type="ChEBI" id="CHEBI:61977"/>
        <dbReference type="ChEBI" id="CHEBI:456216"/>
        <dbReference type="EC" id="2.7.11.1"/>
    </reaction>
</comment>
<keyword evidence="6 9" id="KW-0067">ATP-binding</keyword>
<feature type="compositionally biased region" description="Basic and acidic residues" evidence="10">
    <location>
        <begin position="518"/>
        <end position="551"/>
    </location>
</feature>
<feature type="binding site" evidence="9">
    <location>
        <position position="52"/>
    </location>
    <ligand>
        <name>ATP</name>
        <dbReference type="ChEBI" id="CHEBI:30616"/>
    </ligand>
</feature>
<evidence type="ECO:0000256" key="9">
    <source>
        <dbReference type="PROSITE-ProRule" id="PRU10141"/>
    </source>
</evidence>
<gene>
    <name evidence="12" type="ORF">FGO68_gene5880</name>
</gene>
<evidence type="ECO:0000313" key="13">
    <source>
        <dbReference type="Proteomes" id="UP000785679"/>
    </source>
</evidence>
<dbReference type="SUPFAM" id="SSF56112">
    <property type="entry name" value="Protein kinase-like (PK-like)"/>
    <property type="match status" value="1"/>
</dbReference>
<dbReference type="EMBL" id="RRYP01006025">
    <property type="protein sequence ID" value="TNV81540.1"/>
    <property type="molecule type" value="Genomic_DNA"/>
</dbReference>
<dbReference type="PANTHER" id="PTHR43895:SF32">
    <property type="entry name" value="SERINE_THREONINE-PROTEIN KINASE CHK1"/>
    <property type="match status" value="1"/>
</dbReference>
<dbReference type="PANTHER" id="PTHR43895">
    <property type="entry name" value="CALCIUM/CALMODULIN-DEPENDENT PROTEIN KINASE KINASE-RELATED"/>
    <property type="match status" value="1"/>
</dbReference>